<dbReference type="Pfam" id="PF02600">
    <property type="entry name" value="DsbB"/>
    <property type="match status" value="1"/>
</dbReference>
<dbReference type="PANTHER" id="PTHR36570:SF3">
    <property type="entry name" value="DISULFIDE BOND FORMATION PROTEIN B"/>
    <property type="match status" value="1"/>
</dbReference>
<proteinExistence type="inferred from homology"/>
<keyword evidence="10 14" id="KW-0472">Membrane</keyword>
<evidence type="ECO:0000256" key="10">
    <source>
        <dbReference type="ARBA" id="ARBA00023136"/>
    </source>
</evidence>
<feature type="disulfide bond" description="Redox-active" evidence="14">
    <location>
        <begin position="36"/>
        <end position="39"/>
    </location>
</feature>
<dbReference type="GO" id="GO:0015035">
    <property type="term" value="F:protein-disulfide reductase activity"/>
    <property type="evidence" value="ECO:0007669"/>
    <property type="project" value="UniProtKB-UniRule"/>
</dbReference>
<evidence type="ECO:0000256" key="7">
    <source>
        <dbReference type="ARBA" id="ARBA00022982"/>
    </source>
</evidence>
<feature type="topological domain" description="Cytoplasmic" evidence="14">
    <location>
        <begin position="162"/>
        <end position="175"/>
    </location>
</feature>
<dbReference type="AlphaFoldDB" id="A0A085VMA0"/>
<evidence type="ECO:0000256" key="15">
    <source>
        <dbReference type="SAM" id="Phobius"/>
    </source>
</evidence>
<keyword evidence="12 14" id="KW-0143">Chaperone</keyword>
<dbReference type="HAMAP" id="MF_00286">
    <property type="entry name" value="DsbB"/>
    <property type="match status" value="1"/>
</dbReference>
<dbReference type="Proteomes" id="UP000028631">
    <property type="component" value="Unassembled WGS sequence"/>
</dbReference>
<evidence type="ECO:0000256" key="5">
    <source>
        <dbReference type="ARBA" id="ARBA00022519"/>
    </source>
</evidence>
<dbReference type="OrthoDB" id="3711263at2"/>
<gene>
    <name evidence="14" type="primary">dsbB</name>
    <name evidence="16" type="ORF">IV01_08720</name>
</gene>
<comment type="function">
    <text evidence="14">Required for disulfide bond formation in some periplasmic proteins. Acts by oxidizing the DsbA protein.</text>
</comment>
<evidence type="ECO:0000256" key="9">
    <source>
        <dbReference type="ARBA" id="ARBA00023002"/>
    </source>
</evidence>
<evidence type="ECO:0000256" key="6">
    <source>
        <dbReference type="ARBA" id="ARBA00022692"/>
    </source>
</evidence>
<keyword evidence="3 14" id="KW-0813">Transport</keyword>
<keyword evidence="9 14" id="KW-0560">Oxidoreductase</keyword>
<keyword evidence="6 14" id="KW-0812">Transmembrane</keyword>
<evidence type="ECO:0000256" key="3">
    <source>
        <dbReference type="ARBA" id="ARBA00022448"/>
    </source>
</evidence>
<keyword evidence="11 14" id="KW-1015">Disulfide bond</keyword>
<evidence type="ECO:0000256" key="1">
    <source>
        <dbReference type="ARBA" id="ARBA00004429"/>
    </source>
</evidence>
<dbReference type="GO" id="GO:0005886">
    <property type="term" value="C:plasma membrane"/>
    <property type="evidence" value="ECO:0007669"/>
    <property type="project" value="UniProtKB-SubCell"/>
</dbReference>
<comment type="caution">
    <text evidence="14">Lacks conserved residue(s) required for the propagation of feature annotation.</text>
</comment>
<evidence type="ECO:0000256" key="2">
    <source>
        <dbReference type="ARBA" id="ARBA00008823"/>
    </source>
</evidence>
<comment type="subcellular location">
    <subcellularLocation>
        <location evidence="1">Cell inner membrane</location>
        <topology evidence="1">Multi-pass membrane protein</topology>
    </subcellularLocation>
    <subcellularLocation>
        <location evidence="14">Cell membrane</location>
        <topology evidence="14">Multi-pass membrane protein</topology>
    </subcellularLocation>
</comment>
<feature type="transmembrane region" description="Helical" evidence="15">
    <location>
        <begin position="70"/>
        <end position="90"/>
    </location>
</feature>
<dbReference type="GO" id="GO:0009055">
    <property type="term" value="F:electron transfer activity"/>
    <property type="evidence" value="ECO:0007669"/>
    <property type="project" value="UniProtKB-UniRule"/>
</dbReference>
<dbReference type="InterPro" id="IPR022920">
    <property type="entry name" value="Disulphide_bond_form_DsbB"/>
</dbReference>
<evidence type="ECO:0000313" key="16">
    <source>
        <dbReference type="EMBL" id="KFE56563.1"/>
    </source>
</evidence>
<reference evidence="16 17" key="1">
    <citation type="submission" date="2014-07" db="EMBL/GenBank/DDBJ databases">
        <title>Draft Genome Sequences of Environmental Pseudomonas syringae strains.</title>
        <authorList>
            <person name="Baltrus D.A."/>
            <person name="Berge O."/>
            <person name="Morris C."/>
        </authorList>
    </citation>
    <scope>NUCLEOTIDE SEQUENCE [LARGE SCALE GENOMIC DNA]</scope>
    <source>
        <strain evidence="16 17">GAW0119</strain>
    </source>
</reference>
<comment type="similarity">
    <text evidence="2 14">Belongs to the DsbB family.</text>
</comment>
<evidence type="ECO:0000256" key="11">
    <source>
        <dbReference type="ARBA" id="ARBA00023157"/>
    </source>
</evidence>
<dbReference type="GO" id="GO:0016740">
    <property type="term" value="F:transferase activity"/>
    <property type="evidence" value="ECO:0007669"/>
    <property type="project" value="UniProtKB-KW"/>
</dbReference>
<dbReference type="SUPFAM" id="SSF158442">
    <property type="entry name" value="DsbB-like"/>
    <property type="match status" value="1"/>
</dbReference>
<dbReference type="Gene3D" id="1.20.1550.10">
    <property type="entry name" value="DsbB-like"/>
    <property type="match status" value="1"/>
</dbReference>
<dbReference type="PANTHER" id="PTHR36570">
    <property type="entry name" value="DISULFIDE BOND FORMATION PROTEIN B"/>
    <property type="match status" value="1"/>
</dbReference>
<feature type="topological domain" description="Periplasmic" evidence="14">
    <location>
        <begin position="27"/>
        <end position="44"/>
    </location>
</feature>
<sequence length="175" mass="18993">MHLARTRSLFFLAFIACASIIGSVVYLQRVIGLSPCLLCWLQRCALIASGALSLIATLQAPGKSGSRWYASLILLIALAGAAMAGGQVWLQTATPDELIPVIAWFERLLELLALSDLVDRLLSDATFCAEITWSLFGISLPEWSLLAFVGLAMIALYALYRAFARWPTAESRAGD</sequence>
<dbReference type="GO" id="GO:0006457">
    <property type="term" value="P:protein folding"/>
    <property type="evidence" value="ECO:0007669"/>
    <property type="project" value="InterPro"/>
</dbReference>
<keyword evidence="7 14" id="KW-0249">Electron transport</keyword>
<feature type="transmembrane region" description="Helical" evidence="15">
    <location>
        <begin position="9"/>
        <end position="28"/>
    </location>
</feature>
<dbReference type="PATRIC" id="fig|317.175.peg.1808"/>
<comment type="caution">
    <text evidence="16">The sequence shown here is derived from an EMBL/GenBank/DDBJ whole genome shotgun (WGS) entry which is preliminary data.</text>
</comment>
<keyword evidence="16" id="KW-0808">Transferase</keyword>
<feature type="topological domain" description="Cytoplasmic" evidence="14">
    <location>
        <begin position="1"/>
        <end position="9"/>
    </location>
</feature>
<keyword evidence="13 14" id="KW-0676">Redox-active center</keyword>
<dbReference type="InterPro" id="IPR003752">
    <property type="entry name" value="DiS_bond_form_DsbB/BdbC"/>
</dbReference>
<keyword evidence="4 14" id="KW-1003">Cell membrane</keyword>
<dbReference type="InterPro" id="IPR023380">
    <property type="entry name" value="DsbB-like_sf"/>
</dbReference>
<evidence type="ECO:0000256" key="13">
    <source>
        <dbReference type="ARBA" id="ARBA00023284"/>
    </source>
</evidence>
<accession>A0A085VMA0</accession>
<keyword evidence="8 14" id="KW-1133">Transmembrane helix</keyword>
<dbReference type="RefSeq" id="WP_032627633.1">
    <property type="nucleotide sequence ID" value="NZ_JPQU01000026.1"/>
</dbReference>
<feature type="transmembrane region" description="Helical" evidence="15">
    <location>
        <begin position="40"/>
        <end position="58"/>
    </location>
</feature>
<feature type="transmembrane region" description="Helical" evidence="15">
    <location>
        <begin position="143"/>
        <end position="163"/>
    </location>
</feature>
<evidence type="ECO:0000256" key="14">
    <source>
        <dbReference type="HAMAP-Rule" id="MF_00286"/>
    </source>
</evidence>
<keyword evidence="5" id="KW-0997">Cell inner membrane</keyword>
<evidence type="ECO:0000256" key="8">
    <source>
        <dbReference type="ARBA" id="ARBA00022989"/>
    </source>
</evidence>
<dbReference type="EMBL" id="JPQU01000026">
    <property type="protein sequence ID" value="KFE56563.1"/>
    <property type="molecule type" value="Genomic_DNA"/>
</dbReference>
<organism evidence="16 17">
    <name type="scientific">Pseudomonas syringae</name>
    <dbReference type="NCBI Taxonomy" id="317"/>
    <lineage>
        <taxon>Bacteria</taxon>
        <taxon>Pseudomonadati</taxon>
        <taxon>Pseudomonadota</taxon>
        <taxon>Gammaproteobacteria</taxon>
        <taxon>Pseudomonadales</taxon>
        <taxon>Pseudomonadaceae</taxon>
        <taxon>Pseudomonas</taxon>
    </lineage>
</organism>
<name>A0A085VMA0_PSESX</name>
<evidence type="ECO:0000313" key="17">
    <source>
        <dbReference type="Proteomes" id="UP000028631"/>
    </source>
</evidence>
<protein>
    <recommendedName>
        <fullName evidence="14">Disulfide bond formation protein B</fullName>
    </recommendedName>
    <alternativeName>
        <fullName evidence="14">Disulfide oxidoreductase</fullName>
    </alternativeName>
</protein>
<evidence type="ECO:0000256" key="12">
    <source>
        <dbReference type="ARBA" id="ARBA00023186"/>
    </source>
</evidence>
<keyword evidence="17" id="KW-1185">Reference proteome</keyword>
<dbReference type="InterPro" id="IPR050183">
    <property type="entry name" value="DsbB"/>
</dbReference>
<evidence type="ECO:0000256" key="4">
    <source>
        <dbReference type="ARBA" id="ARBA00022475"/>
    </source>
</evidence>